<reference evidence="2" key="1">
    <citation type="submission" date="2021-02" db="EMBL/GenBank/DDBJ databases">
        <authorList>
            <person name="Nowell W R."/>
        </authorList>
    </citation>
    <scope>NUCLEOTIDE SEQUENCE</scope>
</reference>
<dbReference type="PANTHER" id="PTHR46984">
    <property type="entry name" value="LEUCINE-RICH REPEAT-CONTAINING PROTEIN 71"/>
    <property type="match status" value="1"/>
</dbReference>
<feature type="compositionally biased region" description="Low complexity" evidence="1">
    <location>
        <begin position="80"/>
        <end position="92"/>
    </location>
</feature>
<dbReference type="InterPro" id="IPR001611">
    <property type="entry name" value="Leu-rich_rpt"/>
</dbReference>
<dbReference type="SUPFAM" id="SSF52047">
    <property type="entry name" value="RNI-like"/>
    <property type="match status" value="1"/>
</dbReference>
<sequence>MGPKRVDTVMKGSKFAQGGTSVLGMAGIGTLIEQDGQQCVGKFAADLELCCREPSSVYPITIPVYIRGRPPTSAPIQSFQLQNQQQQQQQQNIGTHPGTSATPSLPAVIAEEQLPSMGKRASRARMPSVAQSGIIIGITGIDADKRSMSITGQEQPKISSPTYKTFNLINDSDYFRPKLLVDSVNNDNESIDQITSLYIRDWQLDQRFIDILKKVLPLQEQLHTLENVSFDGNPLAADYFYLFIEKDDSKIIQLSLRYCNITDVGAERLANALGNMLKPNRKLLTLNLSGNRIGDDGAKSFATALRYNRTLITLNLSSNFITDKGAFPLALVLRRIVLTQEEILRRRHLTVQHYVETHPDEFRISTNSPTPSNVSTKSKSGRSSRNDRKRVPDITKRKISILKTAQNLIEKRNRVESDESRPPSENKGDLKRGRNEGSGSRSTTHNSSSATANTSRRTAANTLNTNTKESDQSRTNPPSRMRKIATTVNATTKKTISMVKEEDEDAIQQGQSSDLSSSGKPMSLPIQYTDNENPLMEPSEIESQDGEIWLRGNFVLLSLNLSRNYLTSDSVREFLLSIQQQSALTSFNDAFNLSSSTTTTTTTTSSTNFLGLCRLELKGMNDISTKSSEYQSLETLLAQKNPLYRFQQLREREAKELLDLQLIPPSQQLQQSISEKTTNISEKTRIPSSAKSTNQRPTSRLKD</sequence>
<feature type="compositionally biased region" description="Basic and acidic residues" evidence="1">
    <location>
        <begin position="409"/>
        <end position="435"/>
    </location>
</feature>
<dbReference type="PANTHER" id="PTHR46984:SF1">
    <property type="entry name" value="LEUCINE-RICH REPEAT-CONTAINING PROTEIN 71"/>
    <property type="match status" value="1"/>
</dbReference>
<gene>
    <name evidence="2" type="ORF">JBS370_LOCUS5649</name>
</gene>
<evidence type="ECO:0000313" key="3">
    <source>
        <dbReference type="Proteomes" id="UP000663836"/>
    </source>
</evidence>
<dbReference type="AlphaFoldDB" id="A0A818QAC3"/>
<accession>A0A818QAC3</accession>
<dbReference type="SMART" id="SM00368">
    <property type="entry name" value="LRR_RI"/>
    <property type="match status" value="4"/>
</dbReference>
<feature type="compositionally biased region" description="Polar residues" evidence="1">
    <location>
        <begin position="675"/>
        <end position="703"/>
    </location>
</feature>
<feature type="compositionally biased region" description="Low complexity" evidence="1">
    <location>
        <begin position="508"/>
        <end position="519"/>
    </location>
</feature>
<feature type="compositionally biased region" description="Polar residues" evidence="1">
    <location>
        <begin position="93"/>
        <end position="103"/>
    </location>
</feature>
<feature type="compositionally biased region" description="Basic and acidic residues" evidence="1">
    <location>
        <begin position="384"/>
        <end position="396"/>
    </location>
</feature>
<comment type="caution">
    <text evidence="2">The sequence shown here is derived from an EMBL/GenBank/DDBJ whole genome shotgun (WGS) entry which is preliminary data.</text>
</comment>
<dbReference type="Pfam" id="PF13516">
    <property type="entry name" value="LRR_6"/>
    <property type="match status" value="3"/>
</dbReference>
<dbReference type="InterPro" id="IPR053040">
    <property type="entry name" value="LRR-containing_protein_71"/>
</dbReference>
<organism evidence="2 3">
    <name type="scientific">Rotaria sordida</name>
    <dbReference type="NCBI Taxonomy" id="392033"/>
    <lineage>
        <taxon>Eukaryota</taxon>
        <taxon>Metazoa</taxon>
        <taxon>Spiralia</taxon>
        <taxon>Gnathifera</taxon>
        <taxon>Rotifera</taxon>
        <taxon>Eurotatoria</taxon>
        <taxon>Bdelloidea</taxon>
        <taxon>Philodinida</taxon>
        <taxon>Philodinidae</taxon>
        <taxon>Rotaria</taxon>
    </lineage>
</organism>
<protein>
    <submittedName>
        <fullName evidence="2">Uncharacterized protein</fullName>
    </submittedName>
</protein>
<evidence type="ECO:0000313" key="2">
    <source>
        <dbReference type="EMBL" id="CAF3638074.1"/>
    </source>
</evidence>
<dbReference type="Gene3D" id="3.80.10.10">
    <property type="entry name" value="Ribonuclease Inhibitor"/>
    <property type="match status" value="1"/>
</dbReference>
<evidence type="ECO:0000256" key="1">
    <source>
        <dbReference type="SAM" id="MobiDB-lite"/>
    </source>
</evidence>
<feature type="region of interest" description="Disordered" evidence="1">
    <location>
        <begin position="360"/>
        <end position="521"/>
    </location>
</feature>
<proteinExistence type="predicted"/>
<dbReference type="EMBL" id="CAJOBD010000295">
    <property type="protein sequence ID" value="CAF3638074.1"/>
    <property type="molecule type" value="Genomic_DNA"/>
</dbReference>
<feature type="compositionally biased region" description="Low complexity" evidence="1">
    <location>
        <begin position="440"/>
        <end position="467"/>
    </location>
</feature>
<feature type="region of interest" description="Disordered" evidence="1">
    <location>
        <begin position="73"/>
        <end position="103"/>
    </location>
</feature>
<feature type="compositionally biased region" description="Low complexity" evidence="1">
    <location>
        <begin position="365"/>
        <end position="378"/>
    </location>
</feature>
<dbReference type="Proteomes" id="UP000663836">
    <property type="component" value="Unassembled WGS sequence"/>
</dbReference>
<feature type="region of interest" description="Disordered" evidence="1">
    <location>
        <begin position="668"/>
        <end position="703"/>
    </location>
</feature>
<dbReference type="InterPro" id="IPR032675">
    <property type="entry name" value="LRR_dom_sf"/>
</dbReference>
<name>A0A818QAC3_9BILA</name>
<feature type="compositionally biased region" description="Polar residues" evidence="1">
    <location>
        <begin position="486"/>
        <end position="495"/>
    </location>
</feature>